<sequence length="234" mass="25685">MPPTARPASSTQNPLTFPLTRRAIRRLRRCLGQRPALTTVTTTGATSPEPDADHGQADHRCTLVERHEISAPVEDEQPDISNYRQAVAAMFDQARAWHAAHGLEPVDLARFARTASAHGQAAVGVQWTVTVGRGELSADQRLPGVMDSWKWSARFHHWRKVFNRMDGRQGRLLALREDGRASVTPLFRDHRPVAAETSLTGASMGVLTGSVDGCTCHLPGPFKDICPVHFDADT</sequence>
<evidence type="ECO:0000256" key="1">
    <source>
        <dbReference type="SAM" id="MobiDB-lite"/>
    </source>
</evidence>
<name>G8I9I9_9CAUD</name>
<feature type="region of interest" description="Disordered" evidence="1">
    <location>
        <begin position="35"/>
        <end position="56"/>
    </location>
</feature>
<keyword evidence="3" id="KW-1185">Reference proteome</keyword>
<feature type="compositionally biased region" description="Low complexity" evidence="1">
    <location>
        <begin position="35"/>
        <end position="46"/>
    </location>
</feature>
<evidence type="ECO:0000313" key="2">
    <source>
        <dbReference type="EMBL" id="AER49382.1"/>
    </source>
</evidence>
<dbReference type="EMBL" id="JN699011">
    <property type="protein sequence ID" value="AER49382.1"/>
    <property type="molecule type" value="Genomic_DNA"/>
</dbReference>
<protein>
    <submittedName>
        <fullName evidence="2">Uncharacterized protein</fullName>
    </submittedName>
</protein>
<proteinExistence type="predicted"/>
<dbReference type="Proteomes" id="UP000005653">
    <property type="component" value="Segment"/>
</dbReference>
<reference evidence="2 3" key="1">
    <citation type="journal article" date="2012" name="J. Virol.">
        <title>Complete Genome Sequences of 138 Mycobacteriophages.</title>
        <authorList>
            <consortium name="the Science Education Alliance Phage Hunters Advancing Genomics and Evolutionary Science Program"/>
            <consortium name="the KwaZulu-Natal Research Institute for Tuberculosis and HIV Mycobacterial Genetics Course Students"/>
            <consortium name="the Phage Hunters Integrating Research and Education Program"/>
            <person name="Hatfull G.F."/>
        </authorList>
    </citation>
    <scope>NUCLEOTIDE SEQUENCE [LARGE SCALE GENOMIC DNA]</scope>
</reference>
<dbReference type="GeneID" id="18989864"/>
<evidence type="ECO:0000313" key="3">
    <source>
        <dbReference type="Proteomes" id="UP000005653"/>
    </source>
</evidence>
<dbReference type="OrthoDB" id="9414at10239"/>
<dbReference type="RefSeq" id="YP_009018483.1">
    <property type="nucleotide sequence ID" value="NC_023741.1"/>
</dbReference>
<accession>G8I9I9</accession>
<gene>
    <name evidence="2" type="primary">68</name>
    <name evidence="2" type="ORF">STINGER_68</name>
</gene>
<dbReference type="KEGG" id="vg:18989864"/>
<organism evidence="2 3">
    <name type="scientific">Mycobacterium phage Stinger</name>
    <dbReference type="NCBI Taxonomy" id="1089137"/>
    <lineage>
        <taxon>Viruses</taxon>
        <taxon>Duplodnaviria</taxon>
        <taxon>Heunggongvirae</taxon>
        <taxon>Uroviricota</taxon>
        <taxon>Caudoviricetes</taxon>
        <taxon>Bclasvirinae</taxon>
        <taxon>Coopervirus</taxon>
        <taxon>Coopervirus stinger</taxon>
    </lineage>
</organism>